<evidence type="ECO:0000313" key="8">
    <source>
        <dbReference type="EMBL" id="KAJ5131019.1"/>
    </source>
</evidence>
<evidence type="ECO:0000256" key="2">
    <source>
        <dbReference type="ARBA" id="ARBA00008335"/>
    </source>
</evidence>
<name>A0A9W9GXD1_9EURO</name>
<evidence type="ECO:0000256" key="1">
    <source>
        <dbReference type="ARBA" id="ARBA00004141"/>
    </source>
</evidence>
<dbReference type="PROSITE" id="PS50850">
    <property type="entry name" value="MFS"/>
    <property type="match status" value="1"/>
</dbReference>
<evidence type="ECO:0000313" key="9">
    <source>
        <dbReference type="Proteomes" id="UP001149079"/>
    </source>
</evidence>
<feature type="transmembrane region" description="Helical" evidence="6">
    <location>
        <begin position="81"/>
        <end position="101"/>
    </location>
</feature>
<evidence type="ECO:0000256" key="4">
    <source>
        <dbReference type="ARBA" id="ARBA00022989"/>
    </source>
</evidence>
<keyword evidence="9" id="KW-1185">Reference proteome</keyword>
<dbReference type="SUPFAM" id="SSF103473">
    <property type="entry name" value="MFS general substrate transporter"/>
    <property type="match status" value="1"/>
</dbReference>
<dbReference type="OrthoDB" id="5296287at2759"/>
<evidence type="ECO:0000256" key="3">
    <source>
        <dbReference type="ARBA" id="ARBA00022692"/>
    </source>
</evidence>
<dbReference type="Pfam" id="PF07690">
    <property type="entry name" value="MFS_1"/>
    <property type="match status" value="1"/>
</dbReference>
<reference evidence="8" key="2">
    <citation type="journal article" date="2023" name="IMA Fungus">
        <title>Comparative genomic study of the Penicillium genus elucidates a diverse pangenome and 15 lateral gene transfer events.</title>
        <authorList>
            <person name="Petersen C."/>
            <person name="Sorensen T."/>
            <person name="Nielsen M.R."/>
            <person name="Sondergaard T.E."/>
            <person name="Sorensen J.L."/>
            <person name="Fitzpatrick D.A."/>
            <person name="Frisvad J.C."/>
            <person name="Nielsen K.L."/>
        </authorList>
    </citation>
    <scope>NUCLEOTIDE SEQUENCE</scope>
    <source>
        <strain evidence="8">IBT 22155</strain>
    </source>
</reference>
<dbReference type="CDD" id="cd17323">
    <property type="entry name" value="MFS_Tpo1_MDR_like"/>
    <property type="match status" value="1"/>
</dbReference>
<feature type="transmembrane region" description="Helical" evidence="6">
    <location>
        <begin position="381"/>
        <end position="401"/>
    </location>
</feature>
<dbReference type="FunFam" id="1.20.1250.20:FF:000011">
    <property type="entry name" value="MFS multidrug transporter, putative"/>
    <property type="match status" value="1"/>
</dbReference>
<dbReference type="RefSeq" id="XP_056521398.1">
    <property type="nucleotide sequence ID" value="XM_056667802.1"/>
</dbReference>
<dbReference type="GO" id="GO:0016020">
    <property type="term" value="C:membrane"/>
    <property type="evidence" value="ECO:0007669"/>
    <property type="project" value="UniProtKB-SubCell"/>
</dbReference>
<feature type="transmembrane region" description="Helical" evidence="6">
    <location>
        <begin position="270"/>
        <end position="293"/>
    </location>
</feature>
<dbReference type="InterPro" id="IPR011701">
    <property type="entry name" value="MFS"/>
</dbReference>
<comment type="caution">
    <text evidence="8">The sequence shown here is derived from an EMBL/GenBank/DDBJ whole genome shotgun (WGS) entry which is preliminary data.</text>
</comment>
<feature type="transmembrane region" description="Helical" evidence="6">
    <location>
        <begin position="47"/>
        <end position="69"/>
    </location>
</feature>
<proteinExistence type="inferred from homology"/>
<accession>A0A9W9GXD1</accession>
<comment type="similarity">
    <text evidence="2">Belongs to the major facilitator superfamily.</text>
</comment>
<feature type="transmembrane region" description="Helical" evidence="6">
    <location>
        <begin position="354"/>
        <end position="375"/>
    </location>
</feature>
<dbReference type="AlphaFoldDB" id="A0A9W9GXD1"/>
<feature type="domain" description="Major facilitator superfamily (MFS) profile" evidence="7">
    <location>
        <begin position="46"/>
        <end position="473"/>
    </location>
</feature>
<feature type="transmembrane region" description="Helical" evidence="6">
    <location>
        <begin position="199"/>
        <end position="221"/>
    </location>
</feature>
<evidence type="ECO:0000256" key="6">
    <source>
        <dbReference type="SAM" id="Phobius"/>
    </source>
</evidence>
<evidence type="ECO:0000259" key="7">
    <source>
        <dbReference type="PROSITE" id="PS50850"/>
    </source>
</evidence>
<dbReference type="Gene3D" id="1.20.1250.20">
    <property type="entry name" value="MFS general substrate transporter like domains"/>
    <property type="match status" value="1"/>
</dbReference>
<dbReference type="InterPro" id="IPR020846">
    <property type="entry name" value="MFS_dom"/>
</dbReference>
<feature type="transmembrane region" description="Helical" evidence="6">
    <location>
        <begin position="113"/>
        <end position="132"/>
    </location>
</feature>
<protein>
    <recommendedName>
        <fullName evidence="7">Major facilitator superfamily (MFS) profile domain-containing protein</fullName>
    </recommendedName>
</protein>
<evidence type="ECO:0000256" key="5">
    <source>
        <dbReference type="ARBA" id="ARBA00023136"/>
    </source>
</evidence>
<dbReference type="PANTHER" id="PTHR23502">
    <property type="entry name" value="MAJOR FACILITATOR SUPERFAMILY"/>
    <property type="match status" value="1"/>
</dbReference>
<feature type="transmembrane region" description="Helical" evidence="6">
    <location>
        <begin position="313"/>
        <end position="334"/>
    </location>
</feature>
<sequence>MADLEKQTVNVEAPELEKQDPNLVDFDGPNDTENPFNWPTWKKGRQLVLMAFNTFITPLASSMFTPGVGDVMAEFNVKSTMLGSFVVSVYILGYCFGPFLIAPLSEIYGRVPLYHSCNILFLIFTIACAVAQTMPQLIVFRLLAGMAGVCPLTIGSGTVADMVPKEKRAGIMAIWAMGPILGPVVGPVAGGFLAEAEGWRWVFWVIAITTGVMMFLTIIWYRESYGPVVLERKAARLRKETGNPDLRSIHYKGKLSPHLFATALARPLKLLFCSPIVFLMALFAATTYGYLYLMFTTISTIFTQQYGFGSGSAGLSFLGFGIGSLMGLLITGGVSNRIAQEHSKRGCFTPESRLLPMMVGCWFMPAGLFWYGWSAERGDHWIVPILGTWFFAIGLMAVFMSTSTYLVDSYLRYAASVTAANTALRSLLGALLPLAGPSMYASLGLGWGNSLLAFISLAMCGVPFLFYKYGERIRTHPRFQVKL</sequence>
<feature type="transmembrane region" description="Helical" evidence="6">
    <location>
        <begin position="138"/>
        <end position="160"/>
    </location>
</feature>
<dbReference type="GeneID" id="81406972"/>
<comment type="subcellular location">
    <subcellularLocation>
        <location evidence="1">Membrane</location>
        <topology evidence="1">Multi-pass membrane protein</topology>
    </subcellularLocation>
</comment>
<keyword evidence="3 6" id="KW-0812">Transmembrane</keyword>
<keyword evidence="5 6" id="KW-0472">Membrane</keyword>
<dbReference type="Proteomes" id="UP001149079">
    <property type="component" value="Unassembled WGS sequence"/>
</dbReference>
<feature type="transmembrane region" description="Helical" evidence="6">
    <location>
        <begin position="447"/>
        <end position="467"/>
    </location>
</feature>
<reference evidence="8" key="1">
    <citation type="submission" date="2022-11" db="EMBL/GenBank/DDBJ databases">
        <authorList>
            <person name="Petersen C."/>
        </authorList>
    </citation>
    <scope>NUCLEOTIDE SEQUENCE</scope>
    <source>
        <strain evidence="8">IBT 22155</strain>
    </source>
</reference>
<dbReference type="PANTHER" id="PTHR23502:SF68">
    <property type="entry name" value="MULTIDRUG TRANSPORTER, PUTATIVE (AFU_ORTHOLOGUE AFUA_3G01120)-RELATED"/>
    <property type="match status" value="1"/>
</dbReference>
<keyword evidence="4 6" id="KW-1133">Transmembrane helix</keyword>
<dbReference type="InterPro" id="IPR036259">
    <property type="entry name" value="MFS_trans_sf"/>
</dbReference>
<dbReference type="EMBL" id="JAPQKL010000005">
    <property type="protein sequence ID" value="KAJ5131019.1"/>
    <property type="molecule type" value="Genomic_DNA"/>
</dbReference>
<organism evidence="8 9">
    <name type="scientific">Penicillium bovifimosum</name>
    <dbReference type="NCBI Taxonomy" id="126998"/>
    <lineage>
        <taxon>Eukaryota</taxon>
        <taxon>Fungi</taxon>
        <taxon>Dikarya</taxon>
        <taxon>Ascomycota</taxon>
        <taxon>Pezizomycotina</taxon>
        <taxon>Eurotiomycetes</taxon>
        <taxon>Eurotiomycetidae</taxon>
        <taxon>Eurotiales</taxon>
        <taxon>Aspergillaceae</taxon>
        <taxon>Penicillium</taxon>
    </lineage>
</organism>
<feature type="transmembrane region" description="Helical" evidence="6">
    <location>
        <begin position="413"/>
        <end position="435"/>
    </location>
</feature>
<dbReference type="GO" id="GO:0022857">
    <property type="term" value="F:transmembrane transporter activity"/>
    <property type="evidence" value="ECO:0007669"/>
    <property type="project" value="InterPro"/>
</dbReference>
<gene>
    <name evidence="8" type="ORF">N7515_007058</name>
</gene>
<feature type="transmembrane region" description="Helical" evidence="6">
    <location>
        <begin position="172"/>
        <end position="193"/>
    </location>
</feature>